<dbReference type="Pfam" id="PF01478">
    <property type="entry name" value="Peptidase_A24"/>
    <property type="match status" value="1"/>
</dbReference>
<dbReference type="EMBL" id="NEVL01000001">
    <property type="protein sequence ID" value="OZI41150.1"/>
    <property type="molecule type" value="Genomic_DNA"/>
</dbReference>
<gene>
    <name evidence="5" type="ORF">CEG14_02805</name>
</gene>
<feature type="transmembrane region" description="Helical" evidence="3">
    <location>
        <begin position="116"/>
        <end position="134"/>
    </location>
</feature>
<feature type="transmembrane region" description="Helical" evidence="3">
    <location>
        <begin position="166"/>
        <end position="184"/>
    </location>
</feature>
<reference evidence="5 6" key="1">
    <citation type="submission" date="2017-05" db="EMBL/GenBank/DDBJ databases">
        <title>Complete and WGS of Bordetella genogroups.</title>
        <authorList>
            <person name="Spilker T."/>
            <person name="LiPuma J."/>
        </authorList>
    </citation>
    <scope>NUCLEOTIDE SEQUENCE [LARGE SCALE GENOMIC DNA]</scope>
    <source>
        <strain evidence="5 6">AU17610</strain>
    </source>
</reference>
<dbReference type="GO" id="GO:0004190">
    <property type="term" value="F:aspartic-type endopeptidase activity"/>
    <property type="evidence" value="ECO:0007669"/>
    <property type="project" value="InterPro"/>
</dbReference>
<feature type="transmembrane region" description="Helical" evidence="3">
    <location>
        <begin position="141"/>
        <end position="160"/>
    </location>
</feature>
<dbReference type="GO" id="GO:0006465">
    <property type="term" value="P:signal peptide processing"/>
    <property type="evidence" value="ECO:0007669"/>
    <property type="project" value="TreeGrafter"/>
</dbReference>
<dbReference type="Proteomes" id="UP000217005">
    <property type="component" value="Unassembled WGS sequence"/>
</dbReference>
<dbReference type="InterPro" id="IPR050882">
    <property type="entry name" value="Prepilin_peptidase/N-MTase"/>
</dbReference>
<feature type="transmembrane region" description="Helical" evidence="3">
    <location>
        <begin position="12"/>
        <end position="32"/>
    </location>
</feature>
<evidence type="ECO:0000313" key="6">
    <source>
        <dbReference type="Proteomes" id="UP000217005"/>
    </source>
</evidence>
<accession>A0A261SWA9</accession>
<dbReference type="InterPro" id="IPR000045">
    <property type="entry name" value="Prepilin_IV_endopep_pep"/>
</dbReference>
<dbReference type="Gene3D" id="1.20.120.1220">
    <property type="match status" value="1"/>
</dbReference>
<organism evidence="5 6">
    <name type="scientific">Bordetella genomosp. 1</name>
    <dbReference type="NCBI Taxonomy" id="1395607"/>
    <lineage>
        <taxon>Bacteria</taxon>
        <taxon>Pseudomonadati</taxon>
        <taxon>Pseudomonadota</taxon>
        <taxon>Betaproteobacteria</taxon>
        <taxon>Burkholderiales</taxon>
        <taxon>Alcaligenaceae</taxon>
        <taxon>Bordetella</taxon>
    </lineage>
</organism>
<proteinExistence type="inferred from homology"/>
<dbReference type="PRINTS" id="PR00864">
    <property type="entry name" value="PREPILNPTASE"/>
</dbReference>
<evidence type="ECO:0000256" key="1">
    <source>
        <dbReference type="ARBA" id="ARBA00005801"/>
    </source>
</evidence>
<protein>
    <submittedName>
        <fullName evidence="5">Prepilin peptidase</fullName>
    </submittedName>
</protein>
<evidence type="ECO:0000259" key="4">
    <source>
        <dbReference type="Pfam" id="PF01478"/>
    </source>
</evidence>
<evidence type="ECO:0000256" key="2">
    <source>
        <dbReference type="RuleBase" id="RU003793"/>
    </source>
</evidence>
<dbReference type="AlphaFoldDB" id="A0A261SWA9"/>
<feature type="domain" description="Prepilin type IV endopeptidase peptidase" evidence="4">
    <location>
        <begin position="120"/>
        <end position="227"/>
    </location>
</feature>
<dbReference type="GO" id="GO:0005886">
    <property type="term" value="C:plasma membrane"/>
    <property type="evidence" value="ECO:0007669"/>
    <property type="project" value="TreeGrafter"/>
</dbReference>
<dbReference type="InterPro" id="IPR014032">
    <property type="entry name" value="Peptidase_A24A_bac"/>
</dbReference>
<keyword evidence="3" id="KW-0472">Membrane</keyword>
<feature type="transmembrane region" description="Helical" evidence="3">
    <location>
        <begin position="204"/>
        <end position="231"/>
    </location>
</feature>
<dbReference type="PANTHER" id="PTHR30487">
    <property type="entry name" value="TYPE 4 PREPILIN-LIKE PROTEINS LEADER PEPTIDE-PROCESSING ENZYME"/>
    <property type="match status" value="1"/>
</dbReference>
<keyword evidence="3" id="KW-0812">Transmembrane</keyword>
<comment type="caution">
    <text evidence="5">The sequence shown here is derived from an EMBL/GenBank/DDBJ whole genome shotgun (WGS) entry which is preliminary data.</text>
</comment>
<evidence type="ECO:0000256" key="3">
    <source>
        <dbReference type="SAM" id="Phobius"/>
    </source>
</evidence>
<evidence type="ECO:0000313" key="5">
    <source>
        <dbReference type="EMBL" id="OZI41150.1"/>
    </source>
</evidence>
<sequence>MWHEWHWSPAWALALAALAGLAVGGCLTWVVYRLPVALRRGWRGGPPMTPPRPLRGERVRAVPLAGWWLARGGRIGLRARARRQGFGPGWALPLAELACAVLFALCVWRFGVTLAALAAMVLCAALLTLAWIDLRLGLLPDVLTLPLAWAGLLVNLGTGFATLPQAVLGAVAGYLFLWLVFHLFRLCTGRDGMGYGDFKLSAALGAWLGLADLPTILLLASLGGVLAGWGLRLAGRVGRGEPLPFAPFLASAGLAALFLQEHGAAAPGLLH</sequence>
<keyword evidence="3" id="KW-1133">Transmembrane helix</keyword>
<dbReference type="OrthoDB" id="9789291at2"/>
<dbReference type="PANTHER" id="PTHR30487:SF0">
    <property type="entry name" value="PREPILIN LEADER PEPTIDASE_N-METHYLTRANSFERASE-RELATED"/>
    <property type="match status" value="1"/>
</dbReference>
<comment type="similarity">
    <text evidence="1 2">Belongs to the peptidase A24 family.</text>
</comment>
<name>A0A261SWA9_9BORD</name>